<keyword evidence="4" id="KW-1185">Reference proteome</keyword>
<dbReference type="NCBIfam" id="TIGR00254">
    <property type="entry name" value="GGDEF"/>
    <property type="match status" value="1"/>
</dbReference>
<dbReference type="AlphaFoldDB" id="A0A9X3CDI2"/>
<feature type="transmembrane region" description="Helical" evidence="1">
    <location>
        <begin position="143"/>
        <end position="165"/>
    </location>
</feature>
<dbReference type="SUPFAM" id="SSF55073">
    <property type="entry name" value="Nucleotide cyclase"/>
    <property type="match status" value="1"/>
</dbReference>
<dbReference type="InterPro" id="IPR052163">
    <property type="entry name" value="DGC-Regulatory_Protein"/>
</dbReference>
<feature type="transmembrane region" description="Helical" evidence="1">
    <location>
        <begin position="12"/>
        <end position="37"/>
    </location>
</feature>
<dbReference type="Gene3D" id="3.30.70.270">
    <property type="match status" value="1"/>
</dbReference>
<gene>
    <name evidence="3" type="ORF">MD483_07505</name>
</gene>
<sequence length="408" mass="45329">MNRVTRSLTNQLLSIVALSAVSYMAIAVVIITSFGLANRGKQLDEFKSRLALTVSGSASIALFADNQQIADEVLDALLLHEEIEQARIVSSSGATFSKSKLAGPVGELPFSFALQSPVDGKHIGYIQLKENEEYIREQTFDEILYQISFLLFQWVVVFVVIVWVVQRVIGQPLTELARELLWVKPGSSKKIQLKRKNRSNEIGLVTRSINQFVESTDSAIQREKSLRLKVEEMEQHYRHIAQFDNLTQLKNRLGCEVAIAQLESPYLALLIIDLDGFKLVNDRFGHAAGDTVLVKIAKRFQMVARGSGIVGRMGGDEFIVVLPLDFADEKQAEQVASALIRASCKKIVLNGNSDVHIGASIGISFASIEEYSLEKLMLEADHAMYHVKESGKNAYCFYSTLTTLSSNI</sequence>
<dbReference type="EMBL" id="JAKRRX010000031">
    <property type="protein sequence ID" value="MCW8333667.1"/>
    <property type="molecule type" value="Genomic_DNA"/>
</dbReference>
<comment type="caution">
    <text evidence="3">The sequence shown here is derived from an EMBL/GenBank/DDBJ whole genome shotgun (WGS) entry which is preliminary data.</text>
</comment>
<keyword evidence="3" id="KW-0808">Transferase</keyword>
<keyword evidence="1" id="KW-0812">Transmembrane</keyword>
<keyword evidence="1" id="KW-1133">Transmembrane helix</keyword>
<keyword evidence="3" id="KW-0548">Nucleotidyltransferase</keyword>
<dbReference type="RefSeq" id="WP_265687168.1">
    <property type="nucleotide sequence ID" value="NZ_JAKRRX010000031.1"/>
</dbReference>
<dbReference type="SMART" id="SM00267">
    <property type="entry name" value="GGDEF"/>
    <property type="match status" value="1"/>
</dbReference>
<proteinExistence type="predicted"/>
<dbReference type="PANTHER" id="PTHR46663:SF3">
    <property type="entry name" value="SLL0267 PROTEIN"/>
    <property type="match status" value="1"/>
</dbReference>
<dbReference type="PANTHER" id="PTHR46663">
    <property type="entry name" value="DIGUANYLATE CYCLASE DGCT-RELATED"/>
    <property type="match status" value="1"/>
</dbReference>
<evidence type="ECO:0000259" key="2">
    <source>
        <dbReference type="PROSITE" id="PS50887"/>
    </source>
</evidence>
<evidence type="ECO:0000313" key="3">
    <source>
        <dbReference type="EMBL" id="MCW8333667.1"/>
    </source>
</evidence>
<dbReference type="InterPro" id="IPR029787">
    <property type="entry name" value="Nucleotide_cyclase"/>
</dbReference>
<evidence type="ECO:0000313" key="4">
    <source>
        <dbReference type="Proteomes" id="UP001155586"/>
    </source>
</evidence>
<reference evidence="3" key="1">
    <citation type="submission" date="2022-02" db="EMBL/GenBank/DDBJ databases">
        <title>Vibrio sp. nov., a new bacterium isolated from Bohai sea, China.</title>
        <authorList>
            <person name="Yuan Y."/>
        </authorList>
    </citation>
    <scope>NUCLEOTIDE SEQUENCE</scope>
    <source>
        <strain evidence="3">DBSS07</strain>
    </source>
</reference>
<dbReference type="PROSITE" id="PS50887">
    <property type="entry name" value="GGDEF"/>
    <property type="match status" value="1"/>
</dbReference>
<dbReference type="Gene3D" id="6.10.340.10">
    <property type="match status" value="1"/>
</dbReference>
<dbReference type="Proteomes" id="UP001155586">
    <property type="component" value="Unassembled WGS sequence"/>
</dbReference>
<evidence type="ECO:0000256" key="1">
    <source>
        <dbReference type="SAM" id="Phobius"/>
    </source>
</evidence>
<organism evidence="3 4">
    <name type="scientific">Vibrio paucivorans</name>
    <dbReference type="NCBI Taxonomy" id="2829489"/>
    <lineage>
        <taxon>Bacteria</taxon>
        <taxon>Pseudomonadati</taxon>
        <taxon>Pseudomonadota</taxon>
        <taxon>Gammaproteobacteria</taxon>
        <taxon>Vibrionales</taxon>
        <taxon>Vibrionaceae</taxon>
        <taxon>Vibrio</taxon>
    </lineage>
</organism>
<accession>A0A9X3CDI2</accession>
<dbReference type="Pfam" id="PF00990">
    <property type="entry name" value="GGDEF"/>
    <property type="match status" value="1"/>
</dbReference>
<dbReference type="InterPro" id="IPR043128">
    <property type="entry name" value="Rev_trsase/Diguanyl_cyclase"/>
</dbReference>
<protein>
    <submittedName>
        <fullName evidence="3">Diguanylate cyclase</fullName>
        <ecNumber evidence="3">2.7.7.65</ecNumber>
    </submittedName>
</protein>
<dbReference type="CDD" id="cd01949">
    <property type="entry name" value="GGDEF"/>
    <property type="match status" value="1"/>
</dbReference>
<feature type="domain" description="GGDEF" evidence="2">
    <location>
        <begin position="265"/>
        <end position="400"/>
    </location>
</feature>
<dbReference type="EC" id="2.7.7.65" evidence="3"/>
<keyword evidence="1" id="KW-0472">Membrane</keyword>
<dbReference type="GO" id="GO:0052621">
    <property type="term" value="F:diguanylate cyclase activity"/>
    <property type="evidence" value="ECO:0007669"/>
    <property type="project" value="UniProtKB-EC"/>
</dbReference>
<dbReference type="InterPro" id="IPR000160">
    <property type="entry name" value="GGDEF_dom"/>
</dbReference>
<name>A0A9X3CDI2_9VIBR</name>